<name>J3PBJ7_GAET3</name>
<dbReference type="HOGENOM" id="CLU_2711568_0_0_1"/>
<dbReference type="VEuPathDB" id="FungiDB:GGTG_10869"/>
<dbReference type="EnsemblFungi" id="EJT71614">
    <property type="protein sequence ID" value="EJT71614"/>
    <property type="gene ID" value="GGTG_10869"/>
</dbReference>
<evidence type="ECO:0000313" key="2">
    <source>
        <dbReference type="EnsemblFungi" id="EJT71614"/>
    </source>
</evidence>
<organism evidence="1">
    <name type="scientific">Gaeumannomyces tritici (strain R3-111a-1)</name>
    <name type="common">Wheat and barley take-all root rot fungus</name>
    <name type="synonym">Gaeumannomyces graminis var. tritici</name>
    <dbReference type="NCBI Taxonomy" id="644352"/>
    <lineage>
        <taxon>Eukaryota</taxon>
        <taxon>Fungi</taxon>
        <taxon>Dikarya</taxon>
        <taxon>Ascomycota</taxon>
        <taxon>Pezizomycotina</taxon>
        <taxon>Sordariomycetes</taxon>
        <taxon>Sordariomycetidae</taxon>
        <taxon>Magnaporthales</taxon>
        <taxon>Magnaporthaceae</taxon>
        <taxon>Gaeumannomyces</taxon>
    </lineage>
</organism>
<protein>
    <submittedName>
        <fullName evidence="1 2">Uncharacterized protein</fullName>
    </submittedName>
</protein>
<reference evidence="2" key="5">
    <citation type="submission" date="2018-04" db="UniProtKB">
        <authorList>
            <consortium name="EnsemblFungi"/>
        </authorList>
    </citation>
    <scope>IDENTIFICATION</scope>
    <source>
        <strain evidence="2">R3-111a-1</strain>
    </source>
</reference>
<dbReference type="GeneID" id="20351327"/>
<evidence type="ECO:0000313" key="1">
    <source>
        <dbReference type="EMBL" id="EJT71614.1"/>
    </source>
</evidence>
<dbReference type="AlphaFoldDB" id="J3PBJ7"/>
<dbReference type="EMBL" id="GL385400">
    <property type="protein sequence ID" value="EJT71614.1"/>
    <property type="molecule type" value="Genomic_DNA"/>
</dbReference>
<sequence length="73" mass="7796">MEGGPPSWPSLHEHSDLSPQHPGACYFCLLSLKHDTEPSLAVFTDPKQCGRVLLPRRARPMAVGDGTVGSQGA</sequence>
<reference evidence="1" key="2">
    <citation type="submission" date="2010-07" db="EMBL/GenBank/DDBJ databases">
        <authorList>
            <consortium name="The Broad Institute Genome Sequencing Platform"/>
            <consortium name="Broad Institute Genome Sequencing Center for Infectious Disease"/>
            <person name="Ma L.-J."/>
            <person name="Dead R."/>
            <person name="Young S."/>
            <person name="Zeng Q."/>
            <person name="Koehrsen M."/>
            <person name="Alvarado L."/>
            <person name="Berlin A."/>
            <person name="Chapman S.B."/>
            <person name="Chen Z."/>
            <person name="Freedman E."/>
            <person name="Gellesch M."/>
            <person name="Goldberg J."/>
            <person name="Griggs A."/>
            <person name="Gujja S."/>
            <person name="Heilman E.R."/>
            <person name="Heiman D."/>
            <person name="Hepburn T."/>
            <person name="Howarth C."/>
            <person name="Jen D."/>
            <person name="Larson L."/>
            <person name="Mehta T."/>
            <person name="Neiman D."/>
            <person name="Pearson M."/>
            <person name="Roberts A."/>
            <person name="Saif S."/>
            <person name="Shea T."/>
            <person name="Shenoy N."/>
            <person name="Sisk P."/>
            <person name="Stolte C."/>
            <person name="Sykes S."/>
            <person name="Walk T."/>
            <person name="White J."/>
            <person name="Yandava C."/>
            <person name="Haas B."/>
            <person name="Nusbaum C."/>
            <person name="Birren B."/>
        </authorList>
    </citation>
    <scope>NUCLEOTIDE SEQUENCE</scope>
    <source>
        <strain evidence="1">R3-111a-1</strain>
    </source>
</reference>
<gene>
    <name evidence="2" type="primary">20351327</name>
    <name evidence="1" type="ORF">GGTG_10869</name>
</gene>
<dbReference type="RefSeq" id="XP_009227011.1">
    <property type="nucleotide sequence ID" value="XM_009228747.1"/>
</dbReference>
<keyword evidence="3" id="KW-1185">Reference proteome</keyword>
<reference evidence="1" key="3">
    <citation type="submission" date="2010-09" db="EMBL/GenBank/DDBJ databases">
        <title>Annotation of Gaeumannomyces graminis var. tritici R3-111a-1.</title>
        <authorList>
            <consortium name="The Broad Institute Genome Sequencing Platform"/>
            <person name="Ma L.-J."/>
            <person name="Dead R."/>
            <person name="Young S.K."/>
            <person name="Zeng Q."/>
            <person name="Gargeya S."/>
            <person name="Fitzgerald M."/>
            <person name="Haas B."/>
            <person name="Abouelleil A."/>
            <person name="Alvarado L."/>
            <person name="Arachchi H.M."/>
            <person name="Berlin A."/>
            <person name="Brown A."/>
            <person name="Chapman S.B."/>
            <person name="Chen Z."/>
            <person name="Dunbar C."/>
            <person name="Freedman E."/>
            <person name="Gearin G."/>
            <person name="Gellesch M."/>
            <person name="Goldberg J."/>
            <person name="Griggs A."/>
            <person name="Gujja S."/>
            <person name="Heiman D."/>
            <person name="Howarth C."/>
            <person name="Larson L."/>
            <person name="Lui A."/>
            <person name="MacDonald P.J.P."/>
            <person name="Mehta T."/>
            <person name="Montmayeur A."/>
            <person name="Murphy C."/>
            <person name="Neiman D."/>
            <person name="Pearson M."/>
            <person name="Priest M."/>
            <person name="Roberts A."/>
            <person name="Saif S."/>
            <person name="Shea T."/>
            <person name="Shenoy N."/>
            <person name="Sisk P."/>
            <person name="Stolte C."/>
            <person name="Sykes S."/>
            <person name="Yandava C."/>
            <person name="Wortman J."/>
            <person name="Nusbaum C."/>
            <person name="Birren B."/>
        </authorList>
    </citation>
    <scope>NUCLEOTIDE SEQUENCE</scope>
    <source>
        <strain evidence="1">R3-111a-1</strain>
    </source>
</reference>
<proteinExistence type="predicted"/>
<accession>J3PBJ7</accession>
<reference evidence="3" key="1">
    <citation type="submission" date="2010-07" db="EMBL/GenBank/DDBJ databases">
        <title>The genome sequence of Gaeumannomyces graminis var. tritici strain R3-111a-1.</title>
        <authorList>
            <consortium name="The Broad Institute Genome Sequencing Platform"/>
            <person name="Ma L.-J."/>
            <person name="Dead R."/>
            <person name="Young S."/>
            <person name="Zeng Q."/>
            <person name="Koehrsen M."/>
            <person name="Alvarado L."/>
            <person name="Berlin A."/>
            <person name="Chapman S.B."/>
            <person name="Chen Z."/>
            <person name="Freedman E."/>
            <person name="Gellesch M."/>
            <person name="Goldberg J."/>
            <person name="Griggs A."/>
            <person name="Gujja S."/>
            <person name="Heilman E.R."/>
            <person name="Heiman D."/>
            <person name="Hepburn T."/>
            <person name="Howarth C."/>
            <person name="Jen D."/>
            <person name="Larson L."/>
            <person name="Mehta T."/>
            <person name="Neiman D."/>
            <person name="Pearson M."/>
            <person name="Roberts A."/>
            <person name="Saif S."/>
            <person name="Shea T."/>
            <person name="Shenoy N."/>
            <person name="Sisk P."/>
            <person name="Stolte C."/>
            <person name="Sykes S."/>
            <person name="Walk T."/>
            <person name="White J."/>
            <person name="Yandava C."/>
            <person name="Haas B."/>
            <person name="Nusbaum C."/>
            <person name="Birren B."/>
        </authorList>
    </citation>
    <scope>NUCLEOTIDE SEQUENCE [LARGE SCALE GENOMIC DNA]</scope>
    <source>
        <strain evidence="3">R3-111a-1</strain>
    </source>
</reference>
<reference evidence="2" key="4">
    <citation type="journal article" date="2015" name="G3 (Bethesda)">
        <title>Genome sequences of three phytopathogenic species of the Magnaporthaceae family of fungi.</title>
        <authorList>
            <person name="Okagaki L.H."/>
            <person name="Nunes C.C."/>
            <person name="Sailsbery J."/>
            <person name="Clay B."/>
            <person name="Brown D."/>
            <person name="John T."/>
            <person name="Oh Y."/>
            <person name="Young N."/>
            <person name="Fitzgerald M."/>
            <person name="Haas B.J."/>
            <person name="Zeng Q."/>
            <person name="Young S."/>
            <person name="Adiconis X."/>
            <person name="Fan L."/>
            <person name="Levin J.Z."/>
            <person name="Mitchell T.K."/>
            <person name="Okubara P.A."/>
            <person name="Farman M.L."/>
            <person name="Kohn L.M."/>
            <person name="Birren B."/>
            <person name="Ma L.-J."/>
            <person name="Dean R.A."/>
        </authorList>
    </citation>
    <scope>NUCLEOTIDE SEQUENCE</scope>
    <source>
        <strain evidence="2">R3-111a-1</strain>
    </source>
</reference>
<dbReference type="Proteomes" id="UP000006039">
    <property type="component" value="Unassembled WGS sequence"/>
</dbReference>
<evidence type="ECO:0000313" key="3">
    <source>
        <dbReference type="Proteomes" id="UP000006039"/>
    </source>
</evidence>